<sequence length="124" mass="14921">MGHDSDYEPIVEYWVIAFFKSHSRNRAYYRQFTAAGFYEAFDIVMTFSEKTSCQILWYKEKRKCDSKFTELGIPLLESICTFCNKEFNNIEPIKCNYEKNDFSCKSEFCSLDCKQDHFYFKHVR</sequence>
<dbReference type="OrthoDB" id="6395at2157"/>
<organism evidence="1 2">
    <name type="scientific">Candidatus Nitrosocosmicus arcticus</name>
    <dbReference type="NCBI Taxonomy" id="2035267"/>
    <lineage>
        <taxon>Archaea</taxon>
        <taxon>Nitrososphaerota</taxon>
        <taxon>Nitrososphaeria</taxon>
        <taxon>Nitrososphaerales</taxon>
        <taxon>Nitrososphaeraceae</taxon>
        <taxon>Candidatus Nitrosocosmicus</taxon>
    </lineage>
</organism>
<reference evidence="1 2" key="1">
    <citation type="journal article" date="2019" name="Front. Microbiol.">
        <title>Ammonia Oxidation by the Arctic Terrestrial Thaumarchaeote Candidatus Nitrosocosmicus arcticus Is Stimulated by Increasing Temperatures.</title>
        <authorList>
            <person name="Alves R.J.E."/>
            <person name="Kerou M."/>
            <person name="Zappe A."/>
            <person name="Bittner R."/>
            <person name="Abby S.S."/>
            <person name="Schmidt H.A."/>
            <person name="Pfeifer K."/>
            <person name="Schleper C."/>
        </authorList>
    </citation>
    <scope>NUCLEOTIDE SEQUENCE [LARGE SCALE GENOMIC DNA]</scope>
    <source>
        <strain evidence="1 2">Kfb</strain>
    </source>
</reference>
<accession>A0A557SSK5</accession>
<comment type="caution">
    <text evidence="1">The sequence shown here is derived from an EMBL/GenBank/DDBJ whole genome shotgun (WGS) entry which is preliminary data.</text>
</comment>
<dbReference type="AlphaFoldDB" id="A0A557SSK5"/>
<dbReference type="EMBL" id="VOAH01000014">
    <property type="protein sequence ID" value="TVP39589.1"/>
    <property type="molecule type" value="Genomic_DNA"/>
</dbReference>
<name>A0A557SSK5_9ARCH</name>
<evidence type="ECO:0000313" key="2">
    <source>
        <dbReference type="Proteomes" id="UP000315289"/>
    </source>
</evidence>
<dbReference type="Proteomes" id="UP000315289">
    <property type="component" value="Unassembled WGS sequence"/>
</dbReference>
<dbReference type="RefSeq" id="WP_144733388.1">
    <property type="nucleotide sequence ID" value="NZ_ML675589.1"/>
</dbReference>
<keyword evidence="2" id="KW-1185">Reference proteome</keyword>
<evidence type="ECO:0000313" key="1">
    <source>
        <dbReference type="EMBL" id="TVP39589.1"/>
    </source>
</evidence>
<gene>
    <name evidence="1" type="ORF">NARC_140044</name>
</gene>
<protein>
    <submittedName>
        <fullName evidence="1">Zinc finger C2H2 domain-containing protein</fullName>
    </submittedName>
</protein>
<proteinExistence type="predicted"/>